<dbReference type="GO" id="GO:0003700">
    <property type="term" value="F:DNA-binding transcription factor activity"/>
    <property type="evidence" value="ECO:0007669"/>
    <property type="project" value="InterPro"/>
</dbReference>
<reference evidence="5" key="1">
    <citation type="submission" date="2016-01" db="EMBL/GenBank/DDBJ databases">
        <title>Complete genome of Planococcus rifietoensis type strain M8.</title>
        <authorList>
            <person name="See-Too W.S."/>
        </authorList>
    </citation>
    <scope>NUCLEOTIDE SEQUENCE [LARGE SCALE GENOMIC DNA]</scope>
    <source>
        <strain evidence="5">M8</strain>
    </source>
</reference>
<dbReference type="InterPro" id="IPR028978">
    <property type="entry name" value="Chorismate_lyase_/UTRA_dom_sf"/>
</dbReference>
<dbReference type="KEGG" id="prt:AUC31_15035"/>
<dbReference type="Gene3D" id="1.10.10.10">
    <property type="entry name" value="Winged helix-like DNA-binding domain superfamily/Winged helix DNA-binding domain"/>
    <property type="match status" value="1"/>
</dbReference>
<dbReference type="PROSITE" id="PS50949">
    <property type="entry name" value="HTH_GNTR"/>
    <property type="match status" value="1"/>
</dbReference>
<accession>A0A0U2N890</accession>
<dbReference type="RefSeq" id="WP_058383805.1">
    <property type="nucleotide sequence ID" value="NZ_CP013659.2"/>
</dbReference>
<dbReference type="SUPFAM" id="SSF64288">
    <property type="entry name" value="Chorismate lyase-like"/>
    <property type="match status" value="1"/>
</dbReference>
<dbReference type="PRINTS" id="PR00035">
    <property type="entry name" value="HTHGNTR"/>
</dbReference>
<evidence type="ECO:0000313" key="6">
    <source>
        <dbReference type="Proteomes" id="UP000067683"/>
    </source>
</evidence>
<dbReference type="PANTHER" id="PTHR44846:SF1">
    <property type="entry name" value="MANNOSYL-D-GLYCERATE TRANSPORT_METABOLISM SYSTEM REPRESSOR MNGR-RELATED"/>
    <property type="match status" value="1"/>
</dbReference>
<sequence>MLDKQSPIPIYIQIEEQLKQQIQQGDFSVGTSIPSERELSERFAVSRMTVRQSITNLVNDGLLYREKGRGTFVASPKVEQPLNGLTSFTEDMESRGMVPSSKLIGFEILEPETDVAHELQLDDGDQVYFVERIRFADDKPMAIERTFLPVKRFPNLTEESFQGSLYAVIENKQQLKISHATQRMEAGLVKKDDADLLQIQPPAAILMIERISFLEGDLPFEVVRSTYRADRYKFTTEIQR</sequence>
<protein>
    <submittedName>
        <fullName evidence="5">Phosphonate metabolism transcriptional regulator PhnF</fullName>
    </submittedName>
</protein>
<dbReference type="Gene3D" id="3.40.1410.10">
    <property type="entry name" value="Chorismate lyase-like"/>
    <property type="match status" value="1"/>
</dbReference>
<dbReference type="InterPro" id="IPR000524">
    <property type="entry name" value="Tscrpt_reg_HTH_GntR"/>
</dbReference>
<dbReference type="Pfam" id="PF00392">
    <property type="entry name" value="GntR"/>
    <property type="match status" value="1"/>
</dbReference>
<dbReference type="InterPro" id="IPR050679">
    <property type="entry name" value="Bact_HTH_transcr_reg"/>
</dbReference>
<dbReference type="CDD" id="cd07377">
    <property type="entry name" value="WHTH_GntR"/>
    <property type="match status" value="1"/>
</dbReference>
<feature type="domain" description="HTH gntR-type" evidence="4">
    <location>
        <begin position="8"/>
        <end position="76"/>
    </location>
</feature>
<keyword evidence="3" id="KW-0804">Transcription</keyword>
<evidence type="ECO:0000256" key="1">
    <source>
        <dbReference type="ARBA" id="ARBA00023015"/>
    </source>
</evidence>
<dbReference type="FunFam" id="1.10.10.10:FF:000079">
    <property type="entry name" value="GntR family transcriptional regulator"/>
    <property type="match status" value="1"/>
</dbReference>
<evidence type="ECO:0000313" key="5">
    <source>
        <dbReference type="EMBL" id="ALS77113.1"/>
    </source>
</evidence>
<dbReference type="GO" id="GO:0003677">
    <property type="term" value="F:DNA binding"/>
    <property type="evidence" value="ECO:0007669"/>
    <property type="project" value="UniProtKB-KW"/>
</dbReference>
<dbReference type="AlphaFoldDB" id="A0A0U2N890"/>
<dbReference type="SMART" id="SM00345">
    <property type="entry name" value="HTH_GNTR"/>
    <property type="match status" value="1"/>
</dbReference>
<evidence type="ECO:0000256" key="2">
    <source>
        <dbReference type="ARBA" id="ARBA00023125"/>
    </source>
</evidence>
<dbReference type="InterPro" id="IPR036390">
    <property type="entry name" value="WH_DNA-bd_sf"/>
</dbReference>
<proteinExistence type="predicted"/>
<dbReference type="PANTHER" id="PTHR44846">
    <property type="entry name" value="MANNOSYL-D-GLYCERATE TRANSPORT/METABOLISM SYSTEM REPRESSOR MNGR-RELATED"/>
    <property type="match status" value="1"/>
</dbReference>
<dbReference type="InterPro" id="IPR036388">
    <property type="entry name" value="WH-like_DNA-bd_sf"/>
</dbReference>
<dbReference type="InterPro" id="IPR011663">
    <property type="entry name" value="UTRA"/>
</dbReference>
<dbReference type="GO" id="GO:0045892">
    <property type="term" value="P:negative regulation of DNA-templated transcription"/>
    <property type="evidence" value="ECO:0007669"/>
    <property type="project" value="TreeGrafter"/>
</dbReference>
<gene>
    <name evidence="5" type="ORF">AUC31_15035</name>
</gene>
<name>A0A0U2N890_9BACL</name>
<dbReference type="SMART" id="SM00866">
    <property type="entry name" value="UTRA"/>
    <property type="match status" value="1"/>
</dbReference>
<evidence type="ECO:0000259" key="4">
    <source>
        <dbReference type="PROSITE" id="PS50949"/>
    </source>
</evidence>
<evidence type="ECO:0000256" key="3">
    <source>
        <dbReference type="ARBA" id="ARBA00023163"/>
    </source>
</evidence>
<organism evidence="5 6">
    <name type="scientific">Planococcus rifietoensis</name>
    <dbReference type="NCBI Taxonomy" id="200991"/>
    <lineage>
        <taxon>Bacteria</taxon>
        <taxon>Bacillati</taxon>
        <taxon>Bacillota</taxon>
        <taxon>Bacilli</taxon>
        <taxon>Bacillales</taxon>
        <taxon>Caryophanaceae</taxon>
        <taxon>Planococcus</taxon>
    </lineage>
</organism>
<dbReference type="Pfam" id="PF07702">
    <property type="entry name" value="UTRA"/>
    <property type="match status" value="1"/>
</dbReference>
<dbReference type="Proteomes" id="UP000067683">
    <property type="component" value="Chromosome"/>
</dbReference>
<dbReference type="OrthoDB" id="9815017at2"/>
<dbReference type="SUPFAM" id="SSF46785">
    <property type="entry name" value="Winged helix' DNA-binding domain"/>
    <property type="match status" value="1"/>
</dbReference>
<dbReference type="STRING" id="200991.AUC31_15035"/>
<dbReference type="EMBL" id="CP013659">
    <property type="protein sequence ID" value="ALS77113.1"/>
    <property type="molecule type" value="Genomic_DNA"/>
</dbReference>
<keyword evidence="2" id="KW-0238">DNA-binding</keyword>
<keyword evidence="1" id="KW-0805">Transcription regulation</keyword>
<keyword evidence="6" id="KW-1185">Reference proteome</keyword>